<name>A0A5B7D9D6_PORTR</name>
<gene>
    <name evidence="1" type="ORF">E2C01_010798</name>
</gene>
<proteinExistence type="predicted"/>
<dbReference type="EMBL" id="VSRR010000632">
    <property type="protein sequence ID" value="MPC17929.1"/>
    <property type="molecule type" value="Genomic_DNA"/>
</dbReference>
<reference evidence="1 2" key="1">
    <citation type="submission" date="2019-05" db="EMBL/GenBank/DDBJ databases">
        <title>Another draft genome of Portunus trituberculatus and its Hox gene families provides insights of decapod evolution.</title>
        <authorList>
            <person name="Jeong J.-H."/>
            <person name="Song I."/>
            <person name="Kim S."/>
            <person name="Choi T."/>
            <person name="Kim D."/>
            <person name="Ryu S."/>
            <person name="Kim W."/>
        </authorList>
    </citation>
    <scope>NUCLEOTIDE SEQUENCE [LARGE SCALE GENOMIC DNA]</scope>
    <source>
        <tissue evidence="1">Muscle</tissue>
    </source>
</reference>
<comment type="caution">
    <text evidence="1">The sequence shown here is derived from an EMBL/GenBank/DDBJ whole genome shotgun (WGS) entry which is preliminary data.</text>
</comment>
<dbReference type="Proteomes" id="UP000324222">
    <property type="component" value="Unassembled WGS sequence"/>
</dbReference>
<organism evidence="1 2">
    <name type="scientific">Portunus trituberculatus</name>
    <name type="common">Swimming crab</name>
    <name type="synonym">Neptunus trituberculatus</name>
    <dbReference type="NCBI Taxonomy" id="210409"/>
    <lineage>
        <taxon>Eukaryota</taxon>
        <taxon>Metazoa</taxon>
        <taxon>Ecdysozoa</taxon>
        <taxon>Arthropoda</taxon>
        <taxon>Crustacea</taxon>
        <taxon>Multicrustacea</taxon>
        <taxon>Malacostraca</taxon>
        <taxon>Eumalacostraca</taxon>
        <taxon>Eucarida</taxon>
        <taxon>Decapoda</taxon>
        <taxon>Pleocyemata</taxon>
        <taxon>Brachyura</taxon>
        <taxon>Eubrachyura</taxon>
        <taxon>Portunoidea</taxon>
        <taxon>Portunidae</taxon>
        <taxon>Portuninae</taxon>
        <taxon>Portunus</taxon>
    </lineage>
</organism>
<keyword evidence="2" id="KW-1185">Reference proteome</keyword>
<evidence type="ECO:0000313" key="2">
    <source>
        <dbReference type="Proteomes" id="UP000324222"/>
    </source>
</evidence>
<protein>
    <submittedName>
        <fullName evidence="1">Uncharacterized protein</fullName>
    </submittedName>
</protein>
<dbReference type="AlphaFoldDB" id="A0A5B7D9D6"/>
<evidence type="ECO:0000313" key="1">
    <source>
        <dbReference type="EMBL" id="MPC17929.1"/>
    </source>
</evidence>
<accession>A0A5B7D9D6</accession>
<sequence>MVFLGGFISRILIQLSEKSCAMRLQDGKHTVSKFRGAVGKKVAVEDSKGCNIVAVRNRLKKVSQRWIDNMESLDSTQLIKLSEWNPHTCEEYSITGLIRPCTELRVGGIRGGENMAETPQNT</sequence>